<evidence type="ECO:0000313" key="4">
    <source>
        <dbReference type="Proteomes" id="UP001232725"/>
    </source>
</evidence>
<sequence>MNTFDADVVMVGGGPSGLAAACALAPHGRSAVIVDEALDHTLASRAPTVHAGTLGVLARIGCAEELIAEGTRAGTFRMRNRTTVLTTQPMHSLPGPYRFAVIIPQHRTEAILRARAETLGVRFVKGRASGVVQDGTGVRILLDGGGVVTGRFLVAADGMRSTIRQAVGIPYPETAASRGDREPMLIADVRPGQVPEEPVIVMSSGALVLLPLPGGILRIIMNAAPEAGVSDLEILRREFLARRPKGMDFEVGEVVWLSRFNVTHRLADTFRSGRVLLAGDAGHVHSPAGGQGMNLGIRDGVYAAEALDRSLRAEERGEPWEAPLDAYAQDRREAAAAVIGLTNRMMSMLMAPPVARPLRDLMLWTLSHTAAPRKQALALSGLLDTGPVFVDAPAGAMTNS</sequence>
<dbReference type="RefSeq" id="WP_305996411.1">
    <property type="nucleotide sequence ID" value="NZ_JAVALS010000005.1"/>
</dbReference>
<gene>
    <name evidence="3" type="ORF">Q9R02_09385</name>
</gene>
<proteinExistence type="predicted"/>
<dbReference type="Gene3D" id="3.30.70.2450">
    <property type="match status" value="1"/>
</dbReference>
<accession>A0ABT9IPS4</accession>
<comment type="caution">
    <text evidence="3">The sequence shown here is derived from an EMBL/GenBank/DDBJ whole genome shotgun (WGS) entry which is preliminary data.</text>
</comment>
<dbReference type="InterPro" id="IPR002938">
    <property type="entry name" value="FAD-bd"/>
</dbReference>
<dbReference type="Pfam" id="PF01494">
    <property type="entry name" value="FAD_binding_3"/>
    <property type="match status" value="1"/>
</dbReference>
<name>A0ABT9IPS4_9MICC</name>
<dbReference type="PANTHER" id="PTHR43476:SF3">
    <property type="entry name" value="FAD-BINDING MONOOXYGENASE"/>
    <property type="match status" value="1"/>
</dbReference>
<protein>
    <submittedName>
        <fullName evidence="3">FAD-dependent monooxygenase</fullName>
    </submittedName>
</protein>
<dbReference type="Gene3D" id="3.50.50.60">
    <property type="entry name" value="FAD/NAD(P)-binding domain"/>
    <property type="match status" value="1"/>
</dbReference>
<dbReference type="PANTHER" id="PTHR43476">
    <property type="entry name" value="3-(3-HYDROXY-PHENYL)PROPIONATE/3-HYDROXYCINNAMIC ACID HYDROXYLASE"/>
    <property type="match status" value="1"/>
</dbReference>
<keyword evidence="3" id="KW-0503">Monooxygenase</keyword>
<feature type="domain" description="FAD-binding" evidence="2">
    <location>
        <begin position="6"/>
        <end position="339"/>
    </location>
</feature>
<dbReference type="InterPro" id="IPR036188">
    <property type="entry name" value="FAD/NAD-bd_sf"/>
</dbReference>
<keyword evidence="4" id="KW-1185">Reference proteome</keyword>
<dbReference type="GO" id="GO:0004497">
    <property type="term" value="F:monooxygenase activity"/>
    <property type="evidence" value="ECO:0007669"/>
    <property type="project" value="UniProtKB-KW"/>
</dbReference>
<evidence type="ECO:0000259" key="2">
    <source>
        <dbReference type="Pfam" id="PF01494"/>
    </source>
</evidence>
<evidence type="ECO:0000256" key="1">
    <source>
        <dbReference type="ARBA" id="ARBA00023002"/>
    </source>
</evidence>
<dbReference type="PRINTS" id="PR00420">
    <property type="entry name" value="RNGMNOXGNASE"/>
</dbReference>
<dbReference type="InterPro" id="IPR050631">
    <property type="entry name" value="PheA/TfdB_FAD_monoxygenase"/>
</dbReference>
<evidence type="ECO:0000313" key="3">
    <source>
        <dbReference type="EMBL" id="MDP5227362.1"/>
    </source>
</evidence>
<dbReference type="EMBL" id="JAVALS010000005">
    <property type="protein sequence ID" value="MDP5227362.1"/>
    <property type="molecule type" value="Genomic_DNA"/>
</dbReference>
<organism evidence="3 4">
    <name type="scientific">Arthrobacter horti</name>
    <dbReference type="NCBI Taxonomy" id="3068273"/>
    <lineage>
        <taxon>Bacteria</taxon>
        <taxon>Bacillati</taxon>
        <taxon>Actinomycetota</taxon>
        <taxon>Actinomycetes</taxon>
        <taxon>Micrococcales</taxon>
        <taxon>Micrococcaceae</taxon>
        <taxon>Arthrobacter</taxon>
    </lineage>
</organism>
<dbReference type="Proteomes" id="UP001232725">
    <property type="component" value="Unassembled WGS sequence"/>
</dbReference>
<dbReference type="SUPFAM" id="SSF51905">
    <property type="entry name" value="FAD/NAD(P)-binding domain"/>
    <property type="match status" value="1"/>
</dbReference>
<keyword evidence="1" id="KW-0560">Oxidoreductase</keyword>
<reference evidence="3 4" key="1">
    <citation type="submission" date="2023-08" db="EMBL/GenBank/DDBJ databases">
        <title>Arthrobacter horti sp. nov., isolated from forest soil.</title>
        <authorList>
            <person name="Park M."/>
        </authorList>
    </citation>
    <scope>NUCLEOTIDE SEQUENCE [LARGE SCALE GENOMIC DNA]</scope>
    <source>
        <strain evidence="3 4">YJM1</strain>
    </source>
</reference>